<comment type="caution">
    <text evidence="1">The sequence shown here is derived from an EMBL/GenBank/DDBJ whole genome shotgun (WGS) entry which is preliminary data.</text>
</comment>
<feature type="non-terminal residue" evidence="1">
    <location>
        <position position="1"/>
    </location>
</feature>
<accession>A0AAN8INT8</accession>
<keyword evidence="2" id="KW-1185">Reference proteome</keyword>
<sequence>ASVLKLLNRLSIASSVGDDLKTTLQKHLKFESVFEDEQTWDKVCKKINSACQQVCDKSATRVLDALQKAIA</sequence>
<dbReference type="EMBL" id="WIXE01012131">
    <property type="protein sequence ID" value="KAK5976187.1"/>
    <property type="molecule type" value="Genomic_DNA"/>
</dbReference>
<evidence type="ECO:0000313" key="1">
    <source>
        <dbReference type="EMBL" id="KAK5976187.1"/>
    </source>
</evidence>
<dbReference type="AlphaFoldDB" id="A0AAN8INT8"/>
<reference evidence="1 2" key="1">
    <citation type="submission" date="2019-10" db="EMBL/GenBank/DDBJ databases">
        <title>Assembly and Annotation for the nematode Trichostrongylus colubriformis.</title>
        <authorList>
            <person name="Martin J."/>
        </authorList>
    </citation>
    <scope>NUCLEOTIDE SEQUENCE [LARGE SCALE GENOMIC DNA]</scope>
    <source>
        <strain evidence="1">G859</strain>
        <tissue evidence="1">Whole worm</tissue>
    </source>
</reference>
<evidence type="ECO:0000313" key="2">
    <source>
        <dbReference type="Proteomes" id="UP001331761"/>
    </source>
</evidence>
<gene>
    <name evidence="1" type="ORF">GCK32_015630</name>
</gene>
<protein>
    <submittedName>
        <fullName evidence="1">Uncharacterized protein</fullName>
    </submittedName>
</protein>
<organism evidence="1 2">
    <name type="scientific">Trichostrongylus colubriformis</name>
    <name type="common">Black scour worm</name>
    <dbReference type="NCBI Taxonomy" id="6319"/>
    <lineage>
        <taxon>Eukaryota</taxon>
        <taxon>Metazoa</taxon>
        <taxon>Ecdysozoa</taxon>
        <taxon>Nematoda</taxon>
        <taxon>Chromadorea</taxon>
        <taxon>Rhabditida</taxon>
        <taxon>Rhabditina</taxon>
        <taxon>Rhabditomorpha</taxon>
        <taxon>Strongyloidea</taxon>
        <taxon>Trichostrongylidae</taxon>
        <taxon>Trichostrongylus</taxon>
    </lineage>
</organism>
<name>A0AAN8INT8_TRICO</name>
<dbReference type="Proteomes" id="UP001331761">
    <property type="component" value="Unassembled WGS sequence"/>
</dbReference>
<proteinExistence type="predicted"/>